<dbReference type="AlphaFoldDB" id="A0A5B7G113"/>
<gene>
    <name evidence="1" type="ORF">E2C01_045152</name>
</gene>
<accession>A0A5B7G113</accession>
<comment type="caution">
    <text evidence="1">The sequence shown here is derived from an EMBL/GenBank/DDBJ whole genome shotgun (WGS) entry which is preliminary data.</text>
</comment>
<proteinExistence type="predicted"/>
<keyword evidence="2" id="KW-1185">Reference proteome</keyword>
<protein>
    <submittedName>
        <fullName evidence="1">Uncharacterized protein</fullName>
    </submittedName>
</protein>
<name>A0A5B7G113_PORTR</name>
<organism evidence="1 2">
    <name type="scientific">Portunus trituberculatus</name>
    <name type="common">Swimming crab</name>
    <name type="synonym">Neptunus trituberculatus</name>
    <dbReference type="NCBI Taxonomy" id="210409"/>
    <lineage>
        <taxon>Eukaryota</taxon>
        <taxon>Metazoa</taxon>
        <taxon>Ecdysozoa</taxon>
        <taxon>Arthropoda</taxon>
        <taxon>Crustacea</taxon>
        <taxon>Multicrustacea</taxon>
        <taxon>Malacostraca</taxon>
        <taxon>Eumalacostraca</taxon>
        <taxon>Eucarida</taxon>
        <taxon>Decapoda</taxon>
        <taxon>Pleocyemata</taxon>
        <taxon>Brachyura</taxon>
        <taxon>Eubrachyura</taxon>
        <taxon>Portunoidea</taxon>
        <taxon>Portunidae</taxon>
        <taxon>Portuninae</taxon>
        <taxon>Portunus</taxon>
    </lineage>
</organism>
<evidence type="ECO:0000313" key="2">
    <source>
        <dbReference type="Proteomes" id="UP000324222"/>
    </source>
</evidence>
<sequence>METLGKVGMEGRRGTGWIFLVLNCHRNHESTLEHHYSLYCHRNHGTTTAYIVPGTTGTTTAYIVTGTTGTTTAYIVTGTMKAPWSTTTA</sequence>
<dbReference type="Proteomes" id="UP000324222">
    <property type="component" value="Unassembled WGS sequence"/>
</dbReference>
<reference evidence="1 2" key="1">
    <citation type="submission" date="2019-05" db="EMBL/GenBank/DDBJ databases">
        <title>Another draft genome of Portunus trituberculatus and its Hox gene families provides insights of decapod evolution.</title>
        <authorList>
            <person name="Jeong J.-H."/>
            <person name="Song I."/>
            <person name="Kim S."/>
            <person name="Choi T."/>
            <person name="Kim D."/>
            <person name="Ryu S."/>
            <person name="Kim W."/>
        </authorList>
    </citation>
    <scope>NUCLEOTIDE SEQUENCE [LARGE SCALE GENOMIC DNA]</scope>
    <source>
        <tissue evidence="1">Muscle</tissue>
    </source>
</reference>
<dbReference type="EMBL" id="VSRR010010090">
    <property type="protein sequence ID" value="MPC51307.1"/>
    <property type="molecule type" value="Genomic_DNA"/>
</dbReference>
<evidence type="ECO:0000313" key="1">
    <source>
        <dbReference type="EMBL" id="MPC51307.1"/>
    </source>
</evidence>